<evidence type="ECO:0000313" key="4">
    <source>
        <dbReference type="Proteomes" id="UP001203338"/>
    </source>
</evidence>
<comment type="similarity">
    <text evidence="1">Belongs to the amidase family.</text>
</comment>
<proteinExistence type="inferred from homology"/>
<gene>
    <name evidence="3" type="ORF">M3P05_11810</name>
</gene>
<dbReference type="EMBL" id="JAMFLX010000015">
    <property type="protein sequence ID" value="MCL6270610.1"/>
    <property type="molecule type" value="Genomic_DNA"/>
</dbReference>
<accession>A0ABT0PH11</accession>
<evidence type="ECO:0000256" key="1">
    <source>
        <dbReference type="ARBA" id="ARBA00009199"/>
    </source>
</evidence>
<organism evidence="3 4">
    <name type="scientific">Parendozoicomonas callyspongiae</name>
    <dbReference type="NCBI Taxonomy" id="2942213"/>
    <lineage>
        <taxon>Bacteria</taxon>
        <taxon>Pseudomonadati</taxon>
        <taxon>Pseudomonadota</taxon>
        <taxon>Gammaproteobacteria</taxon>
        <taxon>Oceanospirillales</taxon>
        <taxon>Endozoicomonadaceae</taxon>
        <taxon>Parendozoicomonas</taxon>
    </lineage>
</organism>
<dbReference type="PANTHER" id="PTHR11895:SF7">
    <property type="entry name" value="GLUTAMYL-TRNA(GLN) AMIDOTRANSFERASE SUBUNIT A, MITOCHONDRIAL"/>
    <property type="match status" value="1"/>
</dbReference>
<reference evidence="3 4" key="1">
    <citation type="submission" date="2022-05" db="EMBL/GenBank/DDBJ databases">
        <authorList>
            <person name="Park J.-S."/>
        </authorList>
    </citation>
    <scope>NUCLEOTIDE SEQUENCE [LARGE SCALE GENOMIC DNA]</scope>
    <source>
        <strain evidence="3 4">2012CJ34-2</strain>
    </source>
</reference>
<evidence type="ECO:0000259" key="2">
    <source>
        <dbReference type="Pfam" id="PF01425"/>
    </source>
</evidence>
<dbReference type="SUPFAM" id="SSF75304">
    <property type="entry name" value="Amidase signature (AS) enzymes"/>
    <property type="match status" value="1"/>
</dbReference>
<dbReference type="Proteomes" id="UP001203338">
    <property type="component" value="Unassembled WGS sequence"/>
</dbReference>
<feature type="domain" description="Amidase" evidence="2">
    <location>
        <begin position="26"/>
        <end position="471"/>
    </location>
</feature>
<evidence type="ECO:0000313" key="3">
    <source>
        <dbReference type="EMBL" id="MCL6270610.1"/>
    </source>
</evidence>
<dbReference type="Pfam" id="PF01425">
    <property type="entry name" value="Amidase"/>
    <property type="match status" value="1"/>
</dbReference>
<dbReference type="PANTHER" id="PTHR11895">
    <property type="entry name" value="TRANSAMIDASE"/>
    <property type="match status" value="1"/>
</dbReference>
<name>A0ABT0PH11_9GAMM</name>
<protein>
    <submittedName>
        <fullName evidence="3">Amidase</fullName>
    </submittedName>
</protein>
<dbReference type="InterPro" id="IPR000120">
    <property type="entry name" value="Amidase"/>
</dbReference>
<dbReference type="InterPro" id="IPR020556">
    <property type="entry name" value="Amidase_CS"/>
</dbReference>
<comment type="caution">
    <text evidence="3">The sequence shown here is derived from an EMBL/GenBank/DDBJ whole genome shotgun (WGS) entry which is preliminary data.</text>
</comment>
<dbReference type="RefSeq" id="WP_249699863.1">
    <property type="nucleotide sequence ID" value="NZ_JAMFLX010000015.1"/>
</dbReference>
<dbReference type="PROSITE" id="PS00571">
    <property type="entry name" value="AMIDASES"/>
    <property type="match status" value="1"/>
</dbReference>
<dbReference type="InterPro" id="IPR023631">
    <property type="entry name" value="Amidase_dom"/>
</dbReference>
<dbReference type="Gene3D" id="3.90.1300.10">
    <property type="entry name" value="Amidase signature (AS) domain"/>
    <property type="match status" value="1"/>
</dbReference>
<dbReference type="InterPro" id="IPR036928">
    <property type="entry name" value="AS_sf"/>
</dbReference>
<sequence length="495" mass="53719">MELQKYDATGLAELIRRGKVSNAEVYDFFCHHIETLNPSLNAVIRPRFDKARDELKQIPPNAPFAGVPFLTKDLIASLEGEVMGCGSAAMQQWKAPFDSELVHRFRRAGLVILGQTNTPEMGLMGITEPVVHGPTHNPWNLERTPGGSSGGSAAAVAAGMVPMASGGDGGGSIRIPASCCGLFGLKPSRNRQPIGPAFAECWAGAVSEHVLTRSVRDSAAMLEITNGMDSGAPSPVLRETGYVAAAQKDPEALRVGFSTRSPTGSSVDPECVEAVEKTAYLLEDLGHRVEEIELPLDSVQLATSFLTMLLGQTAKSVAELSELLNIPARQLQIELPTRALYQIGSTIKAKDYLLALNYWNELSREMGHLHQRYDVIMTPTMATPPQPIGALYPSKGELFSMRLLSIPGMSWLAMKLGLAEKMAMDMLDKLPFTQAANMTGQPSMSVPLHWSQENLPVGVQFTGAMGEEMLLFSLAGQLERTSPWHDYQPDLSKIY</sequence>
<keyword evidence="4" id="KW-1185">Reference proteome</keyword>